<dbReference type="Pfam" id="PF04014">
    <property type="entry name" value="MazE_antitoxin"/>
    <property type="match status" value="1"/>
</dbReference>
<dbReference type="Gene3D" id="2.10.260.10">
    <property type="match status" value="1"/>
</dbReference>
<dbReference type="NCBIfam" id="TIGR01439">
    <property type="entry name" value="lp_hng_hel_AbrB"/>
    <property type="match status" value="1"/>
</dbReference>
<dbReference type="InterPro" id="IPR007159">
    <property type="entry name" value="SpoVT-AbrB_dom"/>
</dbReference>
<dbReference type="RefSeq" id="WP_129452496.1">
    <property type="nucleotide sequence ID" value="NZ_CP034940.1"/>
</dbReference>
<gene>
    <name evidence="2" type="ORF">EO776_14235</name>
</gene>
<dbReference type="SUPFAM" id="SSF89447">
    <property type="entry name" value="AbrB/MazE/MraZ-like"/>
    <property type="match status" value="1"/>
</dbReference>
<organism evidence="2 3">
    <name type="scientific">Halorubrum ezzemoulense</name>
    <name type="common">Halorubrum chaoviator</name>
    <dbReference type="NCBI Taxonomy" id="337243"/>
    <lineage>
        <taxon>Archaea</taxon>
        <taxon>Methanobacteriati</taxon>
        <taxon>Methanobacteriota</taxon>
        <taxon>Stenosarchaea group</taxon>
        <taxon>Halobacteria</taxon>
        <taxon>Halobacteriales</taxon>
        <taxon>Haloferacaceae</taxon>
        <taxon>Halorubrum</taxon>
    </lineage>
</organism>
<proteinExistence type="predicted"/>
<sequence>MECYPKLRQRGVVTIPEEVRDGLDLEEGDQLKLIVEKLD</sequence>
<dbReference type="AlphaFoldDB" id="A0A481RII2"/>
<accession>A0A481RII2</accession>
<evidence type="ECO:0000313" key="2">
    <source>
        <dbReference type="EMBL" id="QAY21087.1"/>
    </source>
</evidence>
<protein>
    <submittedName>
        <fullName evidence="2">AbrB/MazE/SpoVT family DNA-binding domain-containing protein</fullName>
    </submittedName>
</protein>
<evidence type="ECO:0000313" key="3">
    <source>
        <dbReference type="Proteomes" id="UP000293073"/>
    </source>
</evidence>
<feature type="domain" description="SpoVT-AbrB" evidence="1">
    <location>
        <begin position="9"/>
        <end position="36"/>
    </location>
</feature>
<dbReference type="Proteomes" id="UP000293073">
    <property type="component" value="Chromosome"/>
</dbReference>
<evidence type="ECO:0000259" key="1">
    <source>
        <dbReference type="Pfam" id="PF04014"/>
    </source>
</evidence>
<keyword evidence="2" id="KW-0238">DNA-binding</keyword>
<dbReference type="EMBL" id="CP034940">
    <property type="protein sequence ID" value="QAY21087.1"/>
    <property type="molecule type" value="Genomic_DNA"/>
</dbReference>
<name>A0A481RII2_HALEZ</name>
<dbReference type="GO" id="GO:0003677">
    <property type="term" value="F:DNA binding"/>
    <property type="evidence" value="ECO:0007669"/>
    <property type="project" value="UniProtKB-KW"/>
</dbReference>
<dbReference type="KEGG" id="hezz:EO776_14235"/>
<reference evidence="3" key="1">
    <citation type="submission" date="2019-01" db="EMBL/GenBank/DDBJ databases">
        <title>Complete genome of Halorubrum ezzemoulense strain FB21.</title>
        <authorList>
            <person name="Feng Y."/>
            <person name="Louyakis A.S."/>
            <person name="Papke R.T."/>
            <person name="Gogarten J.P."/>
        </authorList>
    </citation>
    <scope>NUCLEOTIDE SEQUENCE [LARGE SCALE GENOMIC DNA]</scope>
    <source>
        <strain evidence="3">Fb21</strain>
    </source>
</reference>
<dbReference type="InterPro" id="IPR037914">
    <property type="entry name" value="SpoVT-AbrB_sf"/>
</dbReference>
<dbReference type="GeneID" id="301361000"/>